<comment type="caution">
    <text evidence="3">The sequence shown here is derived from an EMBL/GenBank/DDBJ whole genome shotgun (WGS) entry which is preliminary data.</text>
</comment>
<evidence type="ECO:0000259" key="2">
    <source>
        <dbReference type="PROSITE" id="PS50021"/>
    </source>
</evidence>
<evidence type="ECO:0000256" key="1">
    <source>
        <dbReference type="SAM" id="MobiDB-lite"/>
    </source>
</evidence>
<feature type="compositionally biased region" description="Low complexity" evidence="1">
    <location>
        <begin position="297"/>
        <end position="310"/>
    </location>
</feature>
<dbReference type="OrthoDB" id="5867228at2759"/>
<organism evidence="3 4">
    <name type="scientific">Cercopithifilaria johnstoni</name>
    <dbReference type="NCBI Taxonomy" id="2874296"/>
    <lineage>
        <taxon>Eukaryota</taxon>
        <taxon>Metazoa</taxon>
        <taxon>Ecdysozoa</taxon>
        <taxon>Nematoda</taxon>
        <taxon>Chromadorea</taxon>
        <taxon>Rhabditida</taxon>
        <taxon>Spirurina</taxon>
        <taxon>Spiruromorpha</taxon>
        <taxon>Filarioidea</taxon>
        <taxon>Onchocercidae</taxon>
        <taxon>Cercopithifilaria</taxon>
    </lineage>
</organism>
<dbReference type="Pfam" id="PF00307">
    <property type="entry name" value="CH"/>
    <property type="match status" value="1"/>
</dbReference>
<dbReference type="AlphaFoldDB" id="A0A8J2M9X9"/>
<dbReference type="InterPro" id="IPR036872">
    <property type="entry name" value="CH_dom_sf"/>
</dbReference>
<dbReference type="SMART" id="SM00033">
    <property type="entry name" value="CH"/>
    <property type="match status" value="1"/>
</dbReference>
<dbReference type="InterPro" id="IPR001715">
    <property type="entry name" value="CH_dom"/>
</dbReference>
<feature type="domain" description="Calponin-homology (CH)" evidence="2">
    <location>
        <begin position="403"/>
        <end position="512"/>
    </location>
</feature>
<proteinExistence type="predicted"/>
<name>A0A8J2M9X9_9BILA</name>
<dbReference type="Gene3D" id="1.10.418.10">
    <property type="entry name" value="Calponin-like domain"/>
    <property type="match status" value="1"/>
</dbReference>
<dbReference type="EMBL" id="CAKAEH010001583">
    <property type="protein sequence ID" value="CAG9537781.1"/>
    <property type="molecule type" value="Genomic_DNA"/>
</dbReference>
<gene>
    <name evidence="3" type="ORF">CJOHNSTONI_LOCUS7549</name>
</gene>
<dbReference type="Proteomes" id="UP000746747">
    <property type="component" value="Unassembled WGS sequence"/>
</dbReference>
<dbReference type="SUPFAM" id="SSF47576">
    <property type="entry name" value="Calponin-homology domain, CH-domain"/>
    <property type="match status" value="1"/>
</dbReference>
<accession>A0A8J2M9X9</accession>
<reference evidence="3" key="1">
    <citation type="submission" date="2021-09" db="EMBL/GenBank/DDBJ databases">
        <authorList>
            <consortium name="Pathogen Informatics"/>
        </authorList>
    </citation>
    <scope>NUCLEOTIDE SEQUENCE</scope>
</reference>
<dbReference type="PROSITE" id="PS50021">
    <property type="entry name" value="CH"/>
    <property type="match status" value="1"/>
</dbReference>
<evidence type="ECO:0000313" key="4">
    <source>
        <dbReference type="Proteomes" id="UP000746747"/>
    </source>
</evidence>
<feature type="compositionally biased region" description="Basic and acidic residues" evidence="1">
    <location>
        <begin position="104"/>
        <end position="114"/>
    </location>
</feature>
<sequence length="552" mass="59523">MEEKAKREKNVSLSNIFLYLKFIRIAASTTSSNSYGLCSLYQQQYATINNELYSNNCITTTSSYSSNSSTVSSSFTTQRPQAIVTPMTATITVNEPVATVNQESKTKGMDDNKRKNNGMIPDIKNNNTPEKEEQKLNNQHCVQCSTAISQLNAISNNTSNYITSITTTGITGSTNTTGCSDSSSSNNFRNVLDHDITTMIDDSHPTIINSDLIETKKIETTNINNENSSFLTIIDHSIVSPTISQSCLSPVIEDSNSSGDRCYLTTDSISTIASISSSTGNSSASETTIRSIAQSDTVSSSIATSHVSSTKGERILPSSKSTSSISRSSGTTQPLTNRTITDKRHSVSTRSTNLHAIESLTKSKLATNTGTRAPRTVLHRSPINHTTISGIGSNVTTNSNIVENMRKVLENRLNITLPSGRSQLSASLADGVKLCNFANRIRLRAVNSLFTPVSEELPLSPPKCRRNVDSFLAACRRIGVPENSICSSADILERRNLPLLAKTVLALNKFCSSNANARTTATTTTTVTNATTTITTTAMTKTVVQPHAHTNV</sequence>
<keyword evidence="4" id="KW-1185">Reference proteome</keyword>
<feature type="compositionally biased region" description="Low complexity" evidence="1">
    <location>
        <begin position="275"/>
        <end position="288"/>
    </location>
</feature>
<feature type="region of interest" description="Disordered" evidence="1">
    <location>
        <begin position="102"/>
        <end position="136"/>
    </location>
</feature>
<evidence type="ECO:0000313" key="3">
    <source>
        <dbReference type="EMBL" id="CAG9537781.1"/>
    </source>
</evidence>
<feature type="compositionally biased region" description="Low complexity" evidence="1">
    <location>
        <begin position="318"/>
        <end position="332"/>
    </location>
</feature>
<protein>
    <recommendedName>
        <fullName evidence="2">Calponin-homology (CH) domain-containing protein</fullName>
    </recommendedName>
</protein>
<feature type="region of interest" description="Disordered" evidence="1">
    <location>
        <begin position="275"/>
        <end position="350"/>
    </location>
</feature>